<comment type="caution">
    <text evidence="1">The sequence shown here is derived from an EMBL/GenBank/DDBJ whole genome shotgun (WGS) entry which is preliminary data.</text>
</comment>
<proteinExistence type="predicted"/>
<dbReference type="Proteomes" id="UP000076587">
    <property type="component" value="Unassembled WGS sequence"/>
</dbReference>
<accession>A0A162ADF5</accession>
<reference evidence="1 2" key="1">
    <citation type="submission" date="2013-07" db="EMBL/GenBank/DDBJ databases">
        <title>Comparative Genomic and Metabolomic Analysis of Twelve Strains of Pseudoalteromonas luteoviolacea.</title>
        <authorList>
            <person name="Vynne N.G."/>
            <person name="Mansson M."/>
            <person name="Gram L."/>
        </authorList>
    </citation>
    <scope>NUCLEOTIDE SEQUENCE [LARGE SCALE GENOMIC DNA]</scope>
    <source>
        <strain evidence="1 2">NCIMB 1942</strain>
    </source>
</reference>
<dbReference type="AlphaFoldDB" id="A0A162ADF5"/>
<name>A0A162ADF5_9GAMM</name>
<dbReference type="EMBL" id="AUXT01000150">
    <property type="protein sequence ID" value="KZN47973.1"/>
    <property type="molecule type" value="Genomic_DNA"/>
</dbReference>
<sequence>MVFFLCLWFAVLLFAPDLWWLGVLLCSLGFVDARKRIRSAMPEHGNIQIQEGETWLLITDTTLVVQGEVASARRYASWLVISVKTDSGTKRVAFLASAMDEASWSHFNRIVLASH</sequence>
<gene>
    <name evidence="1" type="ORF">N482_01660</name>
</gene>
<evidence type="ECO:0000313" key="2">
    <source>
        <dbReference type="Proteomes" id="UP000076587"/>
    </source>
</evidence>
<organism evidence="1 2">
    <name type="scientific">Pseudoalteromonas luteoviolacea NCIMB 1942</name>
    <dbReference type="NCBI Taxonomy" id="1365253"/>
    <lineage>
        <taxon>Bacteria</taxon>
        <taxon>Pseudomonadati</taxon>
        <taxon>Pseudomonadota</taxon>
        <taxon>Gammaproteobacteria</taxon>
        <taxon>Alteromonadales</taxon>
        <taxon>Pseudoalteromonadaceae</taxon>
        <taxon>Pseudoalteromonas</taxon>
    </lineage>
</organism>
<dbReference type="PATRIC" id="fig|1365253.3.peg.2122"/>
<protein>
    <recommendedName>
        <fullName evidence="3">Toxin CptA</fullName>
    </recommendedName>
</protein>
<evidence type="ECO:0008006" key="3">
    <source>
        <dbReference type="Google" id="ProtNLM"/>
    </source>
</evidence>
<evidence type="ECO:0000313" key="1">
    <source>
        <dbReference type="EMBL" id="KZN47973.1"/>
    </source>
</evidence>